<evidence type="ECO:0000256" key="7">
    <source>
        <dbReference type="ARBA" id="ARBA00022679"/>
    </source>
</evidence>
<keyword evidence="11 13" id="KW-0443">Lipid metabolism</keyword>
<evidence type="ECO:0000256" key="1">
    <source>
        <dbReference type="ARBA" id="ARBA00002274"/>
    </source>
</evidence>
<dbReference type="PANTHER" id="PTHR42724">
    <property type="entry name" value="TETRAACYLDISACCHARIDE 4'-KINASE"/>
    <property type="match status" value="1"/>
</dbReference>
<dbReference type="SUPFAM" id="SSF52540">
    <property type="entry name" value="P-loop containing nucleoside triphosphate hydrolases"/>
    <property type="match status" value="1"/>
</dbReference>
<keyword evidence="8 13" id="KW-0547">Nucleotide-binding</keyword>
<dbReference type="InterPro" id="IPR027417">
    <property type="entry name" value="P-loop_NTPase"/>
</dbReference>
<gene>
    <name evidence="13 14" type="primary">lpxK</name>
    <name evidence="14" type="ORF">ACFSKL_21605</name>
</gene>
<evidence type="ECO:0000313" key="15">
    <source>
        <dbReference type="Proteomes" id="UP001597361"/>
    </source>
</evidence>
<evidence type="ECO:0000256" key="6">
    <source>
        <dbReference type="ARBA" id="ARBA00022556"/>
    </source>
</evidence>
<evidence type="ECO:0000256" key="12">
    <source>
        <dbReference type="ARBA" id="ARBA00029757"/>
    </source>
</evidence>
<keyword evidence="10 13" id="KW-0067">ATP-binding</keyword>
<keyword evidence="5 13" id="KW-0444">Lipid biosynthesis</keyword>
<dbReference type="RefSeq" id="WP_376889257.1">
    <property type="nucleotide sequence ID" value="NZ_JBHUHR010000048.1"/>
</dbReference>
<dbReference type="EMBL" id="JBHUHR010000048">
    <property type="protein sequence ID" value="MFD2037408.1"/>
    <property type="molecule type" value="Genomic_DNA"/>
</dbReference>
<dbReference type="Pfam" id="PF02606">
    <property type="entry name" value="LpxK"/>
    <property type="match status" value="1"/>
</dbReference>
<keyword evidence="6 13" id="KW-0441">Lipid A biosynthesis</keyword>
<dbReference type="GO" id="GO:0009029">
    <property type="term" value="F:lipid-A 4'-kinase activity"/>
    <property type="evidence" value="ECO:0007669"/>
    <property type="project" value="UniProtKB-EC"/>
</dbReference>
<evidence type="ECO:0000256" key="3">
    <source>
        <dbReference type="ARBA" id="ARBA00012071"/>
    </source>
</evidence>
<comment type="similarity">
    <text evidence="13">Belongs to the LpxK family.</text>
</comment>
<feature type="binding site" evidence="13">
    <location>
        <begin position="47"/>
        <end position="54"/>
    </location>
    <ligand>
        <name>ATP</name>
        <dbReference type="ChEBI" id="CHEBI:30616"/>
    </ligand>
</feature>
<evidence type="ECO:0000256" key="2">
    <source>
        <dbReference type="ARBA" id="ARBA00004870"/>
    </source>
</evidence>
<evidence type="ECO:0000256" key="8">
    <source>
        <dbReference type="ARBA" id="ARBA00022741"/>
    </source>
</evidence>
<comment type="catalytic activity">
    <reaction evidence="13">
        <text>a lipid A disaccharide + ATP = a lipid IVA + ADP + H(+)</text>
        <dbReference type="Rhea" id="RHEA:67840"/>
        <dbReference type="ChEBI" id="CHEBI:15378"/>
        <dbReference type="ChEBI" id="CHEBI:30616"/>
        <dbReference type="ChEBI" id="CHEBI:176343"/>
        <dbReference type="ChEBI" id="CHEBI:176425"/>
        <dbReference type="ChEBI" id="CHEBI:456216"/>
        <dbReference type="EC" id="2.7.1.130"/>
    </reaction>
</comment>
<organism evidence="14 15">
    <name type="scientific">Belliella marina</name>
    <dbReference type="NCBI Taxonomy" id="1644146"/>
    <lineage>
        <taxon>Bacteria</taxon>
        <taxon>Pseudomonadati</taxon>
        <taxon>Bacteroidota</taxon>
        <taxon>Cytophagia</taxon>
        <taxon>Cytophagales</taxon>
        <taxon>Cyclobacteriaceae</taxon>
        <taxon>Belliella</taxon>
    </lineage>
</organism>
<comment type="caution">
    <text evidence="14">The sequence shown here is derived from an EMBL/GenBank/DDBJ whole genome shotgun (WGS) entry which is preliminary data.</text>
</comment>
<reference evidence="15" key="1">
    <citation type="journal article" date="2019" name="Int. J. Syst. Evol. Microbiol.">
        <title>The Global Catalogue of Microorganisms (GCM) 10K type strain sequencing project: providing services to taxonomists for standard genome sequencing and annotation.</title>
        <authorList>
            <consortium name="The Broad Institute Genomics Platform"/>
            <consortium name="The Broad Institute Genome Sequencing Center for Infectious Disease"/>
            <person name="Wu L."/>
            <person name="Ma J."/>
        </authorList>
    </citation>
    <scope>NUCLEOTIDE SEQUENCE [LARGE SCALE GENOMIC DNA]</scope>
    <source>
        <strain evidence="15">CGMCC 1.15180</strain>
    </source>
</reference>
<dbReference type="Proteomes" id="UP001597361">
    <property type="component" value="Unassembled WGS sequence"/>
</dbReference>
<evidence type="ECO:0000313" key="14">
    <source>
        <dbReference type="EMBL" id="MFD2037408.1"/>
    </source>
</evidence>
<dbReference type="EC" id="2.7.1.130" evidence="3 13"/>
<protein>
    <recommendedName>
        <fullName evidence="4 13">Tetraacyldisaccharide 4'-kinase</fullName>
        <ecNumber evidence="3 13">2.7.1.130</ecNumber>
    </recommendedName>
    <alternativeName>
        <fullName evidence="12 13">Lipid A 4'-kinase</fullName>
    </alternativeName>
</protein>
<comment type="function">
    <text evidence="1 13">Transfers the gamma-phosphate of ATP to the 4'-position of a tetraacyldisaccharide 1-phosphate intermediate (termed DS-1-P) to form tetraacyldisaccharide 1,4'-bis-phosphate (lipid IVA).</text>
</comment>
<evidence type="ECO:0000256" key="5">
    <source>
        <dbReference type="ARBA" id="ARBA00022516"/>
    </source>
</evidence>
<evidence type="ECO:0000256" key="4">
    <source>
        <dbReference type="ARBA" id="ARBA00016436"/>
    </source>
</evidence>
<evidence type="ECO:0000256" key="9">
    <source>
        <dbReference type="ARBA" id="ARBA00022777"/>
    </source>
</evidence>
<evidence type="ECO:0000256" key="10">
    <source>
        <dbReference type="ARBA" id="ARBA00022840"/>
    </source>
</evidence>
<keyword evidence="9 13" id="KW-0418">Kinase</keyword>
<dbReference type="HAMAP" id="MF_00409">
    <property type="entry name" value="LpxK"/>
    <property type="match status" value="1"/>
</dbReference>
<dbReference type="PANTHER" id="PTHR42724:SF1">
    <property type="entry name" value="TETRAACYLDISACCHARIDE 4'-KINASE, MITOCHONDRIAL-RELATED"/>
    <property type="match status" value="1"/>
</dbReference>
<sequence length="352" mass="39596">MRWFDPVLYPFSLLYDGVTRLRNRLFDSGQKKSVSFSIPTIIVGNLSMGGTGKTPFVEFLVRLLSKDHSICTLSRGYGRKTTGFILADGSSDASQIGDEPFQIYSKFKESVGVAVGEDRVLAIPQILSLKPDTDMLLLDDAFQHRYVKGDLNIMLTTFQKPFFDDQVVPLGTLREAKKGAGRADLIVVTKCPSSLDEPRRDHYSGRIRIFNKQAKIIFAGLKYGEPVPVVNASNKKIKEVVLVSGIANDELFRMEVKGNFEVKEVFTFSDHHHYKVNDVKNIVRSVRQNPNSAILTTEKDAVKLKAPIFREYLAEIAIFALPIEISLDKGDSQWINDKISEVVKEKGYIREN</sequence>
<evidence type="ECO:0000256" key="13">
    <source>
        <dbReference type="HAMAP-Rule" id="MF_00409"/>
    </source>
</evidence>
<dbReference type="InterPro" id="IPR003758">
    <property type="entry name" value="LpxK"/>
</dbReference>
<proteinExistence type="inferred from homology"/>
<dbReference type="NCBIfam" id="TIGR00682">
    <property type="entry name" value="lpxK"/>
    <property type="match status" value="1"/>
</dbReference>
<evidence type="ECO:0000256" key="11">
    <source>
        <dbReference type="ARBA" id="ARBA00023098"/>
    </source>
</evidence>
<accession>A0ABW4VVQ0</accession>
<comment type="pathway">
    <text evidence="2 13">Glycolipid biosynthesis; lipid IV(A) biosynthesis; lipid IV(A) from (3R)-3-hydroxytetradecanoyl-[acyl-carrier-protein] and UDP-N-acetyl-alpha-D-glucosamine: step 6/6.</text>
</comment>
<keyword evidence="7 13" id="KW-0808">Transferase</keyword>
<name>A0ABW4VVQ0_9BACT</name>
<keyword evidence="15" id="KW-1185">Reference proteome</keyword>